<dbReference type="OrthoDB" id="3199367at2759"/>
<gene>
    <name evidence="4" type="ORF">D9615_008890</name>
</gene>
<keyword evidence="5" id="KW-1185">Reference proteome</keyword>
<dbReference type="Proteomes" id="UP000565441">
    <property type="component" value="Unassembled WGS sequence"/>
</dbReference>
<dbReference type="EMBL" id="JAACJP010000037">
    <property type="protein sequence ID" value="KAF5374089.1"/>
    <property type="molecule type" value="Genomic_DNA"/>
</dbReference>
<evidence type="ECO:0000313" key="4">
    <source>
        <dbReference type="EMBL" id="KAF5374089.1"/>
    </source>
</evidence>
<comment type="caution">
    <text evidence="4">The sequence shown here is derived from an EMBL/GenBank/DDBJ whole genome shotgun (WGS) entry which is preliminary data.</text>
</comment>
<reference evidence="4 5" key="1">
    <citation type="journal article" date="2020" name="ISME J.">
        <title>Uncovering the hidden diversity of litter-decomposition mechanisms in mushroom-forming fungi.</title>
        <authorList>
            <person name="Floudas D."/>
            <person name="Bentzer J."/>
            <person name="Ahren D."/>
            <person name="Johansson T."/>
            <person name="Persson P."/>
            <person name="Tunlid A."/>
        </authorList>
    </citation>
    <scope>NUCLEOTIDE SEQUENCE [LARGE SCALE GENOMIC DNA]</scope>
    <source>
        <strain evidence="4 5">CBS 661.87</strain>
    </source>
</reference>
<accession>A0A8H5GZH3</accession>
<proteinExistence type="predicted"/>
<feature type="domain" description="Yeast cell wall synthesis Kre9/Knh1-like N-terminal" evidence="3">
    <location>
        <begin position="39"/>
        <end position="131"/>
    </location>
</feature>
<name>A0A8H5GZH3_9AGAR</name>
<protein>
    <recommendedName>
        <fullName evidence="3">Yeast cell wall synthesis Kre9/Knh1-like N-terminal domain-containing protein</fullName>
    </recommendedName>
</protein>
<dbReference type="Pfam" id="PF10342">
    <property type="entry name" value="Kre9_KNH"/>
    <property type="match status" value="1"/>
</dbReference>
<organism evidence="4 5">
    <name type="scientific">Tricholomella constricta</name>
    <dbReference type="NCBI Taxonomy" id="117010"/>
    <lineage>
        <taxon>Eukaryota</taxon>
        <taxon>Fungi</taxon>
        <taxon>Dikarya</taxon>
        <taxon>Basidiomycota</taxon>
        <taxon>Agaricomycotina</taxon>
        <taxon>Agaricomycetes</taxon>
        <taxon>Agaricomycetidae</taxon>
        <taxon>Agaricales</taxon>
        <taxon>Tricholomatineae</taxon>
        <taxon>Lyophyllaceae</taxon>
        <taxon>Tricholomella</taxon>
    </lineage>
</organism>
<evidence type="ECO:0000256" key="1">
    <source>
        <dbReference type="ARBA" id="ARBA00022729"/>
    </source>
</evidence>
<evidence type="ECO:0000313" key="5">
    <source>
        <dbReference type="Proteomes" id="UP000565441"/>
    </source>
</evidence>
<sequence>MFFSTIVSALLLAASANNCNASPINAQSLIVFSPRITYPKAGMTWSIGSTHNVTWDTSNIPREKKGSMGRILLGYNGTESENLDVEHPLATAFPIDHGRVSVTVPKHAKPRDDYFIVLFGDSGNMSPKFKIRKP</sequence>
<evidence type="ECO:0000256" key="2">
    <source>
        <dbReference type="SAM" id="SignalP"/>
    </source>
</evidence>
<dbReference type="InterPro" id="IPR018466">
    <property type="entry name" value="Kre9/Knh1-like_N"/>
</dbReference>
<feature type="chain" id="PRO_5034694859" description="Yeast cell wall synthesis Kre9/Knh1-like N-terminal domain-containing protein" evidence="2">
    <location>
        <begin position="22"/>
        <end position="134"/>
    </location>
</feature>
<evidence type="ECO:0000259" key="3">
    <source>
        <dbReference type="Pfam" id="PF10342"/>
    </source>
</evidence>
<dbReference type="AlphaFoldDB" id="A0A8H5GZH3"/>
<keyword evidence="1 2" id="KW-0732">Signal</keyword>
<feature type="signal peptide" evidence="2">
    <location>
        <begin position="1"/>
        <end position="21"/>
    </location>
</feature>